<dbReference type="KEGG" id="vcw:GJQ55_03540"/>
<protein>
    <recommendedName>
        <fullName evidence="2">DUF6160 domain-containing protein</fullName>
    </recommendedName>
</protein>
<keyword evidence="4" id="KW-1185">Reference proteome</keyword>
<accession>A0A9X7UVF8</accession>
<dbReference type="RefSeq" id="WP_228346145.1">
    <property type="nucleotide sequence ID" value="NZ_CP046056.1"/>
</dbReference>
<feature type="chain" id="PRO_5040769555" description="DUF6160 domain-containing protein" evidence="1">
    <location>
        <begin position="18"/>
        <end position="155"/>
    </location>
</feature>
<sequence>MKKIILISALLSSVSYAGMSELNEAEMQQASGQAGITLSAGMEFDTGTRISYTNEDAEYDDNTKEYWLVLDNMTGGVEFKNMKIDLVNNFGPAGTAGAIQVTLPEEVNFDELSVEGVYLGPGKTVTENHQFIMGVDVDGQLQFPAETRMNIFAIK</sequence>
<gene>
    <name evidence="3" type="ORF">GJQ55_03540</name>
</gene>
<dbReference type="AlphaFoldDB" id="A0A9X7UVF8"/>
<evidence type="ECO:0000313" key="4">
    <source>
        <dbReference type="Proteomes" id="UP000596074"/>
    </source>
</evidence>
<keyword evidence="1" id="KW-0732">Signal</keyword>
<dbReference type="InterPro" id="IPR046158">
    <property type="entry name" value="DUF6160"/>
</dbReference>
<dbReference type="Proteomes" id="UP000596074">
    <property type="component" value="Chromosome"/>
</dbReference>
<feature type="signal peptide" evidence="1">
    <location>
        <begin position="1"/>
        <end position="17"/>
    </location>
</feature>
<evidence type="ECO:0000256" key="1">
    <source>
        <dbReference type="SAM" id="SignalP"/>
    </source>
</evidence>
<name>A0A9X7UVF8_9GAMM</name>
<organism evidence="3 4">
    <name type="scientific">Venatoribacter cucullus</name>
    <dbReference type="NCBI Taxonomy" id="2661630"/>
    <lineage>
        <taxon>Bacteria</taxon>
        <taxon>Pseudomonadati</taxon>
        <taxon>Pseudomonadota</taxon>
        <taxon>Gammaproteobacteria</taxon>
        <taxon>Oceanospirillales</taxon>
        <taxon>Oceanospirillaceae</taxon>
        <taxon>Venatoribacter</taxon>
    </lineage>
</organism>
<evidence type="ECO:0000259" key="2">
    <source>
        <dbReference type="Pfam" id="PF19657"/>
    </source>
</evidence>
<reference evidence="3 4" key="1">
    <citation type="submission" date="2019-11" db="EMBL/GenBank/DDBJ databases">
        <title>Venatorbacter sp. nov. a predator of Campylobacter and other Gram-negative bacteria.</title>
        <authorList>
            <person name="Saeedi A."/>
            <person name="Cummings N.J."/>
            <person name="Connerton I.F."/>
            <person name="Connerton P.L."/>
        </authorList>
    </citation>
    <scope>NUCLEOTIDE SEQUENCE [LARGE SCALE GENOMIC DNA]</scope>
    <source>
        <strain evidence="3">XL5</strain>
    </source>
</reference>
<evidence type="ECO:0000313" key="3">
    <source>
        <dbReference type="EMBL" id="QQD23613.1"/>
    </source>
</evidence>
<proteinExistence type="predicted"/>
<dbReference type="EMBL" id="CP046056">
    <property type="protein sequence ID" value="QQD23613.1"/>
    <property type="molecule type" value="Genomic_DNA"/>
</dbReference>
<dbReference type="Pfam" id="PF19657">
    <property type="entry name" value="DUF6160"/>
    <property type="match status" value="1"/>
</dbReference>
<feature type="domain" description="DUF6160" evidence="2">
    <location>
        <begin position="2"/>
        <end position="87"/>
    </location>
</feature>